<protein>
    <submittedName>
        <fullName evidence="1">Unannotated protein</fullName>
    </submittedName>
</protein>
<proteinExistence type="predicted"/>
<dbReference type="AlphaFoldDB" id="A0A6J6VX05"/>
<sequence length="45" mass="4787">MLEGSFAKWQRGESNKAVHEHFGPQADRLLLSAAALIDGRPGGAP</sequence>
<evidence type="ECO:0000313" key="1">
    <source>
        <dbReference type="EMBL" id="CAB4776670.1"/>
    </source>
</evidence>
<gene>
    <name evidence="1" type="ORF">UFOPK2754_03413</name>
</gene>
<dbReference type="EMBL" id="CAEZYR010000238">
    <property type="protein sequence ID" value="CAB4776670.1"/>
    <property type="molecule type" value="Genomic_DNA"/>
</dbReference>
<organism evidence="1">
    <name type="scientific">freshwater metagenome</name>
    <dbReference type="NCBI Taxonomy" id="449393"/>
    <lineage>
        <taxon>unclassified sequences</taxon>
        <taxon>metagenomes</taxon>
        <taxon>ecological metagenomes</taxon>
    </lineage>
</organism>
<accession>A0A6J6VX05</accession>
<name>A0A6J6VX05_9ZZZZ</name>
<reference evidence="1" key="1">
    <citation type="submission" date="2020-05" db="EMBL/GenBank/DDBJ databases">
        <authorList>
            <person name="Chiriac C."/>
            <person name="Salcher M."/>
            <person name="Ghai R."/>
            <person name="Kavagutti S V."/>
        </authorList>
    </citation>
    <scope>NUCLEOTIDE SEQUENCE</scope>
</reference>